<name>A0ABP6TZH3_9ACTN</name>
<dbReference type="EMBL" id="BAAAXF010000051">
    <property type="protein sequence ID" value="GAA3500079.1"/>
    <property type="molecule type" value="Genomic_DNA"/>
</dbReference>
<protein>
    <submittedName>
        <fullName evidence="1">Uncharacterized protein</fullName>
    </submittedName>
</protein>
<comment type="caution">
    <text evidence="1">The sequence shown here is derived from an EMBL/GenBank/DDBJ whole genome shotgun (WGS) entry which is preliminary data.</text>
</comment>
<evidence type="ECO:0000313" key="2">
    <source>
        <dbReference type="Proteomes" id="UP001501455"/>
    </source>
</evidence>
<dbReference type="Gene3D" id="2.40.128.20">
    <property type="match status" value="1"/>
</dbReference>
<dbReference type="SUPFAM" id="SSF50814">
    <property type="entry name" value="Lipocalins"/>
    <property type="match status" value="1"/>
</dbReference>
<reference evidence="2" key="1">
    <citation type="journal article" date="2019" name="Int. J. Syst. Evol. Microbiol.">
        <title>The Global Catalogue of Microorganisms (GCM) 10K type strain sequencing project: providing services to taxonomists for standard genome sequencing and annotation.</title>
        <authorList>
            <consortium name="The Broad Institute Genomics Platform"/>
            <consortium name="The Broad Institute Genome Sequencing Center for Infectious Disease"/>
            <person name="Wu L."/>
            <person name="Ma J."/>
        </authorList>
    </citation>
    <scope>NUCLEOTIDE SEQUENCE [LARGE SCALE GENOMIC DNA]</scope>
    <source>
        <strain evidence="2">JCM 4816</strain>
    </source>
</reference>
<dbReference type="InterPro" id="IPR012674">
    <property type="entry name" value="Calycin"/>
</dbReference>
<gene>
    <name evidence="1" type="ORF">GCM10019016_071840</name>
</gene>
<accession>A0ABP6TZH3</accession>
<organism evidence="1 2">
    <name type="scientific">Streptomyces prasinosporus</name>
    <dbReference type="NCBI Taxonomy" id="68256"/>
    <lineage>
        <taxon>Bacteria</taxon>
        <taxon>Bacillati</taxon>
        <taxon>Actinomycetota</taxon>
        <taxon>Actinomycetes</taxon>
        <taxon>Kitasatosporales</taxon>
        <taxon>Streptomycetaceae</taxon>
        <taxon>Streptomyces</taxon>
        <taxon>Streptomyces albogriseolus group</taxon>
    </lineage>
</organism>
<evidence type="ECO:0000313" key="1">
    <source>
        <dbReference type="EMBL" id="GAA3500079.1"/>
    </source>
</evidence>
<keyword evidence="2" id="KW-1185">Reference proteome</keyword>
<dbReference type="Proteomes" id="UP001501455">
    <property type="component" value="Unassembled WGS sequence"/>
</dbReference>
<proteinExistence type="predicted"/>
<sequence length="61" mass="6533">MLFIGARQATSVFTEEAGKLLQSFESEGKKGTIVREQTPDGATAVYSIQGVTAVRRCKKAA</sequence>